<dbReference type="WBParaSite" id="ES5_v2.g6765.t1">
    <property type="protein sequence ID" value="ES5_v2.g6765.t1"/>
    <property type="gene ID" value="ES5_v2.g6765"/>
</dbReference>
<name>A0AC34GQ93_9BILA</name>
<reference evidence="2" key="1">
    <citation type="submission" date="2022-11" db="UniProtKB">
        <authorList>
            <consortium name="WormBaseParasite"/>
        </authorList>
    </citation>
    <scope>IDENTIFICATION</scope>
</reference>
<protein>
    <submittedName>
        <fullName evidence="2">Adapter molecule Crk</fullName>
    </submittedName>
</protein>
<evidence type="ECO:0000313" key="2">
    <source>
        <dbReference type="WBParaSite" id="ES5_v2.g6765.t1"/>
    </source>
</evidence>
<dbReference type="Proteomes" id="UP000887579">
    <property type="component" value="Unplaced"/>
</dbReference>
<evidence type="ECO:0000313" key="1">
    <source>
        <dbReference type="Proteomes" id="UP000887579"/>
    </source>
</evidence>
<organism evidence="1 2">
    <name type="scientific">Panagrolaimus sp. ES5</name>
    <dbReference type="NCBI Taxonomy" id="591445"/>
    <lineage>
        <taxon>Eukaryota</taxon>
        <taxon>Metazoa</taxon>
        <taxon>Ecdysozoa</taxon>
        <taxon>Nematoda</taxon>
        <taxon>Chromadorea</taxon>
        <taxon>Rhabditida</taxon>
        <taxon>Tylenchina</taxon>
        <taxon>Panagrolaimomorpha</taxon>
        <taxon>Panagrolaimoidea</taxon>
        <taxon>Panagrolaimidae</taxon>
        <taxon>Panagrolaimus</taxon>
    </lineage>
</organism>
<accession>A0AC34GQ93</accession>
<sequence length="289" mass="32917">MRHSFDPYDFDSYFFGSITREECEAILMLCEVGTFVLRNSTTQPHGYSLSVRDSLDGARQIHHYLISSVEYKNGIRKLQMHNRTYHDIASLISYFKMTKLEQTSLIIPAPKRPIKIVIAEHKFDGQNLTDLPFARNEVLEILRIPEEGWWVARNALGMIGFIPSNYVREDPSIDDQIASRKSLSKQKLSAYRNKQNARPFKHLIIPAIVKVVTNRRPSVYDAKAMSLKVGQLIHLTKVYATGMCFGTNQETGISGTFPFTYVKWTNQPIINNSPPNNVPPVIKETPANS</sequence>
<proteinExistence type="predicted"/>